<evidence type="ECO:0000313" key="2">
    <source>
        <dbReference type="Proteomes" id="UP000631535"/>
    </source>
</evidence>
<keyword evidence="2" id="KW-1185">Reference proteome</keyword>
<name>A0ABQ2M297_9ACTN</name>
<evidence type="ECO:0000313" key="1">
    <source>
        <dbReference type="EMBL" id="GGO45807.1"/>
    </source>
</evidence>
<sequence length="62" mass="6614">MKCIRCDARGVVLVHQVDAGNMQGPNAGPRTGNVYACRPHAREIAALPGSWPWLASEAGVEQ</sequence>
<proteinExistence type="predicted"/>
<dbReference type="Proteomes" id="UP000631535">
    <property type="component" value="Unassembled WGS sequence"/>
</dbReference>
<evidence type="ECO:0008006" key="3">
    <source>
        <dbReference type="Google" id="ProtNLM"/>
    </source>
</evidence>
<comment type="caution">
    <text evidence="1">The sequence shown here is derived from an EMBL/GenBank/DDBJ whole genome shotgun (WGS) entry which is preliminary data.</text>
</comment>
<reference evidence="2" key="1">
    <citation type="journal article" date="2019" name="Int. J. Syst. Evol. Microbiol.">
        <title>The Global Catalogue of Microorganisms (GCM) 10K type strain sequencing project: providing services to taxonomists for standard genome sequencing and annotation.</title>
        <authorList>
            <consortium name="The Broad Institute Genomics Platform"/>
            <consortium name="The Broad Institute Genome Sequencing Center for Infectious Disease"/>
            <person name="Wu L."/>
            <person name="Ma J."/>
        </authorList>
    </citation>
    <scope>NUCLEOTIDE SEQUENCE [LARGE SCALE GENOMIC DNA]</scope>
    <source>
        <strain evidence="2">CGMCC 4.7178</strain>
    </source>
</reference>
<dbReference type="EMBL" id="BMMP01000004">
    <property type="protein sequence ID" value="GGO45807.1"/>
    <property type="molecule type" value="Genomic_DNA"/>
</dbReference>
<accession>A0ABQ2M297</accession>
<gene>
    <name evidence="1" type="ORF">GCM10012287_14600</name>
</gene>
<organism evidence="1 2">
    <name type="scientific">Streptomyces daqingensis</name>
    <dbReference type="NCBI Taxonomy" id="1472640"/>
    <lineage>
        <taxon>Bacteria</taxon>
        <taxon>Bacillati</taxon>
        <taxon>Actinomycetota</taxon>
        <taxon>Actinomycetes</taxon>
        <taxon>Kitasatosporales</taxon>
        <taxon>Streptomycetaceae</taxon>
        <taxon>Streptomyces</taxon>
    </lineage>
</organism>
<protein>
    <recommendedName>
        <fullName evidence="3">DUF397 domain-containing protein</fullName>
    </recommendedName>
</protein>